<organism evidence="1 2">
    <name type="scientific">Catharanthus roseus</name>
    <name type="common">Madagascar periwinkle</name>
    <name type="synonym">Vinca rosea</name>
    <dbReference type="NCBI Taxonomy" id="4058"/>
    <lineage>
        <taxon>Eukaryota</taxon>
        <taxon>Viridiplantae</taxon>
        <taxon>Streptophyta</taxon>
        <taxon>Embryophyta</taxon>
        <taxon>Tracheophyta</taxon>
        <taxon>Spermatophyta</taxon>
        <taxon>Magnoliopsida</taxon>
        <taxon>eudicotyledons</taxon>
        <taxon>Gunneridae</taxon>
        <taxon>Pentapetalae</taxon>
        <taxon>asterids</taxon>
        <taxon>lamiids</taxon>
        <taxon>Gentianales</taxon>
        <taxon>Apocynaceae</taxon>
        <taxon>Rauvolfioideae</taxon>
        <taxon>Vinceae</taxon>
        <taxon>Catharanthinae</taxon>
        <taxon>Catharanthus</taxon>
    </lineage>
</organism>
<evidence type="ECO:0000313" key="2">
    <source>
        <dbReference type="Proteomes" id="UP001060085"/>
    </source>
</evidence>
<accession>A0ACC0C2J4</accession>
<sequence length="198" mass="22201">MDNISEEFDDWVEIQSPNISPKNDNFFIDSPNSPPINHEILLPIGNWASNYEEEQLPPLSSLSSSISLSSSSSDGDIGNGGDDFKEDDSGRIRIIDGLGSLRDKIWGIGSMVKRNFGVCNKSGRNGLLCATTAGFGGFLLILFLYKLRIRRKQLLESKQNLMFLIKEKDQKINDLLFQIAQLNDILLDRQRVPVLRIS</sequence>
<dbReference type="Proteomes" id="UP001060085">
    <property type="component" value="Linkage Group LG02"/>
</dbReference>
<name>A0ACC0C2J4_CATRO</name>
<reference evidence="2" key="1">
    <citation type="journal article" date="2023" name="Nat. Plants">
        <title>Single-cell RNA sequencing provides a high-resolution roadmap for understanding the multicellular compartmentation of specialized metabolism.</title>
        <authorList>
            <person name="Sun S."/>
            <person name="Shen X."/>
            <person name="Li Y."/>
            <person name="Li Y."/>
            <person name="Wang S."/>
            <person name="Li R."/>
            <person name="Zhang H."/>
            <person name="Shen G."/>
            <person name="Guo B."/>
            <person name="Wei J."/>
            <person name="Xu J."/>
            <person name="St-Pierre B."/>
            <person name="Chen S."/>
            <person name="Sun C."/>
        </authorList>
    </citation>
    <scope>NUCLEOTIDE SEQUENCE [LARGE SCALE GENOMIC DNA]</scope>
</reference>
<protein>
    <submittedName>
        <fullName evidence="1">Uncharacterized protein</fullName>
    </submittedName>
</protein>
<dbReference type="EMBL" id="CM044702">
    <property type="protein sequence ID" value="KAI5678973.1"/>
    <property type="molecule type" value="Genomic_DNA"/>
</dbReference>
<keyword evidence="2" id="KW-1185">Reference proteome</keyword>
<gene>
    <name evidence="1" type="ORF">M9H77_09923</name>
</gene>
<evidence type="ECO:0000313" key="1">
    <source>
        <dbReference type="EMBL" id="KAI5678973.1"/>
    </source>
</evidence>
<proteinExistence type="predicted"/>
<comment type="caution">
    <text evidence="1">The sequence shown here is derived from an EMBL/GenBank/DDBJ whole genome shotgun (WGS) entry which is preliminary data.</text>
</comment>